<accession>A0A7W1XR74</accession>
<keyword evidence="1" id="KW-0503">Monooxygenase</keyword>
<evidence type="ECO:0000313" key="1">
    <source>
        <dbReference type="EMBL" id="MBA4601754.1"/>
    </source>
</evidence>
<dbReference type="Proteomes" id="UP000538292">
    <property type="component" value="Unassembled WGS sequence"/>
</dbReference>
<keyword evidence="2" id="KW-1185">Reference proteome</keyword>
<dbReference type="InterPro" id="IPR011008">
    <property type="entry name" value="Dimeric_a/b-barrel"/>
</dbReference>
<sequence length="101" mass="11385">MACVLQIDFNMHGPFGEEMAKAFSDLAQSTNQEEGFLWKNWTENSETYEAGGIYLFETKETAEKYLDMHSKRLAGSGITEINAKIFAINSRLTTITRGPIK</sequence>
<comment type="caution">
    <text evidence="1">The sequence shown here is derived from an EMBL/GenBank/DDBJ whole genome shotgun (WGS) entry which is preliminary data.</text>
</comment>
<reference evidence="1 2" key="1">
    <citation type="submission" date="2020-07" db="EMBL/GenBank/DDBJ databases">
        <title>Thermoactinomyces phylogeny.</title>
        <authorList>
            <person name="Dunlap C."/>
        </authorList>
    </citation>
    <scope>NUCLEOTIDE SEQUENCE [LARGE SCALE GENOMIC DNA]</scope>
    <source>
        <strain evidence="1 2">AMNI-1</strain>
    </source>
</reference>
<dbReference type="PANTHER" id="PTHR39169:SF1">
    <property type="entry name" value="MONOOXYGENASE YDHR-RELATED"/>
    <property type="match status" value="1"/>
</dbReference>
<protein>
    <submittedName>
        <fullName evidence="1">Monooxygenase</fullName>
    </submittedName>
</protein>
<dbReference type="NCBIfam" id="NF008333">
    <property type="entry name" value="PRK11118.1"/>
    <property type="match status" value="1"/>
</dbReference>
<dbReference type="SUPFAM" id="SSF54909">
    <property type="entry name" value="Dimeric alpha+beta barrel"/>
    <property type="match status" value="1"/>
</dbReference>
<dbReference type="RefSeq" id="WP_181738580.1">
    <property type="nucleotide sequence ID" value="NZ_JACEOL010000017.1"/>
</dbReference>
<gene>
    <name evidence="1" type="ORF">H2C83_05345</name>
</gene>
<dbReference type="AlphaFoldDB" id="A0A7W1XR74"/>
<dbReference type="Gene3D" id="3.30.70.100">
    <property type="match status" value="1"/>
</dbReference>
<dbReference type="GO" id="GO:0004497">
    <property type="term" value="F:monooxygenase activity"/>
    <property type="evidence" value="ECO:0007669"/>
    <property type="project" value="UniProtKB-KW"/>
</dbReference>
<keyword evidence="1" id="KW-0560">Oxidoreductase</keyword>
<organism evidence="1 2">
    <name type="scientific">Thermoactinomyces mirandus</name>
    <dbReference type="NCBI Taxonomy" id="2756294"/>
    <lineage>
        <taxon>Bacteria</taxon>
        <taxon>Bacillati</taxon>
        <taxon>Bacillota</taxon>
        <taxon>Bacilli</taxon>
        <taxon>Bacillales</taxon>
        <taxon>Thermoactinomycetaceae</taxon>
        <taxon>Thermoactinomyces</taxon>
    </lineage>
</organism>
<name>A0A7W1XR74_9BACL</name>
<dbReference type="EMBL" id="JACEOL010000017">
    <property type="protein sequence ID" value="MBA4601754.1"/>
    <property type="molecule type" value="Genomic_DNA"/>
</dbReference>
<evidence type="ECO:0000313" key="2">
    <source>
        <dbReference type="Proteomes" id="UP000538292"/>
    </source>
</evidence>
<proteinExistence type="predicted"/>
<dbReference type="InterPro" id="IPR014910">
    <property type="entry name" value="YdhR"/>
</dbReference>
<dbReference type="PANTHER" id="PTHR39169">
    <property type="match status" value="1"/>
</dbReference>
<dbReference type="Pfam" id="PF08803">
    <property type="entry name" value="ydhR"/>
    <property type="match status" value="1"/>
</dbReference>